<protein>
    <submittedName>
        <fullName evidence="1">Uncharacterized protein</fullName>
    </submittedName>
</protein>
<name>A0A654KFN5_TAYEM</name>
<accession>A0A654KFN5</accession>
<evidence type="ECO:0000313" key="1">
    <source>
        <dbReference type="EMBL" id="ADU91209.1"/>
    </source>
</evidence>
<evidence type="ECO:0000313" key="2">
    <source>
        <dbReference type="Proteomes" id="UP000007472"/>
    </source>
</evidence>
<dbReference type="KEGG" id="teq:TEQUI_0258"/>
<gene>
    <name evidence="1" type="ordered locus">TEQUI_0258</name>
</gene>
<proteinExistence type="predicted"/>
<sequence length="50" mass="5894">MAFLETNLRSIPWTDLGNFFSFDWGNPKKLATLADIEFIESRKIKNKIIY</sequence>
<dbReference type="EMBL" id="CP002456">
    <property type="protein sequence ID" value="ADU91209.1"/>
    <property type="molecule type" value="Genomic_DNA"/>
</dbReference>
<dbReference type="Proteomes" id="UP000007472">
    <property type="component" value="Chromosome"/>
</dbReference>
<dbReference type="AlphaFoldDB" id="A0A654KFN5"/>
<reference evidence="1 2" key="1">
    <citation type="journal article" date="2011" name="J. Bacteriol.">
        <title>Genome sequence of Taylorella equigenitalis MCE9, the causative agent of contagious equine metritis.</title>
        <authorList>
            <person name="Hebert L."/>
            <person name="Moumen B."/>
            <person name="Duquesne F."/>
            <person name="Breuil M.F."/>
            <person name="Laugier C."/>
            <person name="Batto J.M."/>
            <person name="Renault P."/>
            <person name="Petry S."/>
        </authorList>
    </citation>
    <scope>NUCLEOTIDE SEQUENCE [LARGE SCALE GENOMIC DNA]</scope>
    <source>
        <strain evidence="1 2">MCE9</strain>
    </source>
</reference>
<organism evidence="1 2">
    <name type="scientific">Taylorella equigenitalis (strain MCE9)</name>
    <dbReference type="NCBI Taxonomy" id="937774"/>
    <lineage>
        <taxon>Bacteria</taxon>
        <taxon>Pseudomonadati</taxon>
        <taxon>Pseudomonadota</taxon>
        <taxon>Betaproteobacteria</taxon>
        <taxon>Burkholderiales</taxon>
        <taxon>Alcaligenaceae</taxon>
        <taxon>Taylorella</taxon>
    </lineage>
</organism>